<proteinExistence type="predicted"/>
<evidence type="ECO:0000313" key="2">
    <source>
        <dbReference type="Proteomes" id="UP000619838"/>
    </source>
</evidence>
<name>A0ABR9XSB8_9CHLB</name>
<gene>
    <name evidence="1" type="ORF">INT08_06775</name>
</gene>
<dbReference type="EMBL" id="JADGII010000009">
    <property type="protein sequence ID" value="MBF0636875.1"/>
    <property type="molecule type" value="Genomic_DNA"/>
</dbReference>
<dbReference type="InterPro" id="IPR010388">
    <property type="entry name" value="Anaerobic_Co-chelatase"/>
</dbReference>
<protein>
    <submittedName>
        <fullName evidence="1">Sirohydrochlorin cobaltochelatase</fullName>
    </submittedName>
</protein>
<evidence type="ECO:0000313" key="1">
    <source>
        <dbReference type="EMBL" id="MBF0636875.1"/>
    </source>
</evidence>
<dbReference type="RefSeq" id="WP_175186659.1">
    <property type="nucleotide sequence ID" value="NZ_JABVZQ010000001.1"/>
</dbReference>
<reference evidence="1 2" key="1">
    <citation type="journal article" date="2020" name="Microorganisms">
        <title>Simultaneous Genome Sequencing of Prosthecochloris ethylica and Desulfuromonas acetoxidans within a Syntrophic Mixture Reveals Unique Pili and Protein Interactions.</title>
        <authorList>
            <person name="Kyndt J.A."/>
            <person name="Van Beeumen J.J."/>
            <person name="Meyer T.E."/>
        </authorList>
    </citation>
    <scope>NUCLEOTIDE SEQUENCE [LARGE SCALE GENOMIC DNA]</scope>
    <source>
        <strain evidence="1 2">N3</strain>
    </source>
</reference>
<dbReference type="CDD" id="cd03413">
    <property type="entry name" value="CbiK_C"/>
    <property type="match status" value="1"/>
</dbReference>
<accession>A0ABR9XSB8</accession>
<sequence>MSRTYPKRKQINRKAILLAHFGTSFVSALKSLENIRHKVQDEFPDAEVRISFTSNMIRNIWSARRRKPEKWLEQGVPEDVLYVQSFLGAIGSLQSDNYRTIVIQPTHVYHGEQYEDLKSYVTALQSIRTIKKVWSPFDTLVLSRPALGTYGIEHDYLDDLEEVIGIVQHDVQRAGEMGAAMLFVAHGNEFFSSGVFHEMLHRLRERNPGTAVHIGMVEGYPGVDEILDDLQAAGVGKVFMKPFMITAGDHAHHDIDNDEPDSWRGQLENAGIEVVTEMEGLGSNDDFARLFARRIAQTAAYHDIELANRKPGGVLHS</sequence>
<dbReference type="Pfam" id="PF06180">
    <property type="entry name" value="CbiK"/>
    <property type="match status" value="1"/>
</dbReference>
<comment type="caution">
    <text evidence="1">The sequence shown here is derived from an EMBL/GenBank/DDBJ whole genome shotgun (WGS) entry which is preliminary data.</text>
</comment>
<dbReference type="Proteomes" id="UP000619838">
    <property type="component" value="Unassembled WGS sequence"/>
</dbReference>
<keyword evidence="2" id="KW-1185">Reference proteome</keyword>
<organism evidence="1 2">
    <name type="scientific">Prosthecochloris ethylica</name>
    <dbReference type="NCBI Taxonomy" id="2743976"/>
    <lineage>
        <taxon>Bacteria</taxon>
        <taxon>Pseudomonadati</taxon>
        <taxon>Chlorobiota</taxon>
        <taxon>Chlorobiia</taxon>
        <taxon>Chlorobiales</taxon>
        <taxon>Chlorobiaceae</taxon>
        <taxon>Prosthecochloris</taxon>
    </lineage>
</organism>
<dbReference type="PIRSF" id="PIRSF033579">
    <property type="entry name" value="Anaer_Co_chel"/>
    <property type="match status" value="1"/>
</dbReference>
<dbReference type="Gene3D" id="3.40.50.1400">
    <property type="match status" value="2"/>
</dbReference>
<dbReference type="SUPFAM" id="SSF53800">
    <property type="entry name" value="Chelatase"/>
    <property type="match status" value="1"/>
</dbReference>